<evidence type="ECO:0000313" key="2">
    <source>
        <dbReference type="Proteomes" id="UP000224460"/>
    </source>
</evidence>
<evidence type="ECO:0000313" key="1">
    <source>
        <dbReference type="EMBL" id="PHV69362.1"/>
    </source>
</evidence>
<accession>A0AC61D9Z2</accession>
<dbReference type="EMBL" id="PEDL01000031">
    <property type="protein sequence ID" value="PHV69362.1"/>
    <property type="molecule type" value="Genomic_DNA"/>
</dbReference>
<dbReference type="Proteomes" id="UP000224460">
    <property type="component" value="Unassembled WGS sequence"/>
</dbReference>
<proteinExistence type="predicted"/>
<organism evidence="1 2">
    <name type="scientific">Sporanaerobium hydrogeniformans</name>
    <dbReference type="NCBI Taxonomy" id="3072179"/>
    <lineage>
        <taxon>Bacteria</taxon>
        <taxon>Bacillati</taxon>
        <taxon>Bacillota</taxon>
        <taxon>Clostridia</taxon>
        <taxon>Lachnospirales</taxon>
        <taxon>Lachnospiraceae</taxon>
        <taxon>Sporanaerobium</taxon>
    </lineage>
</organism>
<comment type="caution">
    <text evidence="1">The sequence shown here is derived from an EMBL/GenBank/DDBJ whole genome shotgun (WGS) entry which is preliminary data.</text>
</comment>
<reference evidence="1" key="1">
    <citation type="submission" date="2017-10" db="EMBL/GenBank/DDBJ databases">
        <title>Genome sequence of cellulolytic Lachnospiraceae bacterium XHS1971 isolated from hotspring sediment.</title>
        <authorList>
            <person name="Vasudevan G."/>
            <person name="Joshi A.J."/>
            <person name="Hivarkar S."/>
            <person name="Lanjekar V.B."/>
            <person name="Dhakephalkar P.K."/>
            <person name="Dagar S."/>
        </authorList>
    </citation>
    <scope>NUCLEOTIDE SEQUENCE</scope>
    <source>
        <strain evidence="1">XHS1971</strain>
    </source>
</reference>
<name>A0AC61D9Z2_9FIRM</name>
<gene>
    <name evidence="1" type="ORF">CS063_16135</name>
</gene>
<protein>
    <submittedName>
        <fullName evidence="1">Uncharacterized protein</fullName>
    </submittedName>
</protein>
<keyword evidence="2" id="KW-1185">Reference proteome</keyword>
<sequence>MYRKRMINLLSIVLIINQLFFCVPYMKANEEYVEHDIATGNLRISDNRTYHVTGTSSSYNIVIETHSSPTVILDNVSLTPTGTSLFNPIRLEGDAKVELELRGENNIVNNTAYSIWAGIRVKGEWTINSKHEISQTTEQMKETAALKIRGSGSLKIINKNYGAGIGGNGTMYQDGRGGEAAGYIVIGDEVRLEIIEEGRGAGIGGGGSMDKENLNTLGGAYGGFLCIEDNASVEITSGISRNGQNVAGASIGGGVRGAGGDITIKGNAEVRITSHYTGAGIGGGSHNDNNACTIYIGESAKVKVTATHMGAAIGGGSSGTSGKIKIVGDTQVEAVTNGSGAAIGGGYNGVANQIVLKERTKVKAISTSMGPCIGGGSVVNLDTGLNENSFGCRILSNLFIEEEAQLTLEATGRGAAVGMISFYSCFDIKGGTIKMSSQQQGAIRKENIFNKAFKDFALQGGSVSVNPPNKDSVVYRDEKVAFPLIIETRFKNKRINYSLREGESLYVYTDELGRFYPWLPEGDYKLKVNSEDHEDVYVIVVNKDRSYHVTLSEPPKCLCSTIAINFEGGQIELGKDGEAVEIPLLGEAMISLNDCPYHLEDKFVISYVIDKDYANTANAYIVSEGVDKLKVTTPGEVKVKLIANQEGREESVEKGEIFNVILPDIPQEGQCLCEKPKLHLNRDVIWLEGKEWGVYNLQGEVIPQLNGCALHENPQTKIVYELEEDAPNTALAILKENNQIQVKQAGIFTLKVTGMEEKSGKQVIEKWIYKVEEKKGSTEEPTAPKEEPPSQEEPPIPKEEPPSQEEPPIPKEEPSSQEEPTIPKEEPSSQEEPSIPKEEPPSQKELTKPNKDPLIQEDKQFYFKDIESHWAKEAIYFVITKGFLKEGNKEYFYPNAPISRQVGLDVIDSLNTYGIPKEEGYKSHEIVSIKYEGLEQYDSTLGKVGVERFLGEEKERILPIKESFMTREEMVGLLYDYTLYSNQALLATEDELPFKDKADISKDKEKAIRAFWCAGIIRGRGQSIFAPKENLTRAEFAKLLQNYIYFQENTSVNNF</sequence>